<dbReference type="Pfam" id="PF04082">
    <property type="entry name" value="Fungal_trans"/>
    <property type="match status" value="1"/>
</dbReference>
<dbReference type="InterPro" id="IPR001138">
    <property type="entry name" value="Zn2Cys6_DnaBD"/>
</dbReference>
<dbReference type="Proteomes" id="UP000566819">
    <property type="component" value="Unassembled WGS sequence"/>
</dbReference>
<evidence type="ECO:0000259" key="5">
    <source>
        <dbReference type="PROSITE" id="PS50048"/>
    </source>
</evidence>
<dbReference type="InterPro" id="IPR036864">
    <property type="entry name" value="Zn2-C6_fun-type_DNA-bd_sf"/>
</dbReference>
<dbReference type="InterPro" id="IPR007219">
    <property type="entry name" value="XnlR_reg_dom"/>
</dbReference>
<dbReference type="AlphaFoldDB" id="A0A8H4RBV4"/>
<evidence type="ECO:0000256" key="3">
    <source>
        <dbReference type="ARBA" id="ARBA00023242"/>
    </source>
</evidence>
<feature type="domain" description="Zn(2)-C6 fungal-type" evidence="5">
    <location>
        <begin position="41"/>
        <end position="72"/>
    </location>
</feature>
<dbReference type="PANTHER" id="PTHR31001:SF74">
    <property type="entry name" value="ZN(II)2CYS6 TRANSCRIPTION FACTOR (EUROFUNG)"/>
    <property type="match status" value="1"/>
</dbReference>
<comment type="subcellular location">
    <subcellularLocation>
        <location evidence="1">Nucleus</location>
    </subcellularLocation>
</comment>
<dbReference type="CDD" id="cd00067">
    <property type="entry name" value="GAL4"/>
    <property type="match status" value="1"/>
</dbReference>
<feature type="compositionally biased region" description="Basic and acidic residues" evidence="4">
    <location>
        <begin position="22"/>
        <end position="32"/>
    </location>
</feature>
<organism evidence="6 7">
    <name type="scientific">Cudoniella acicularis</name>
    <dbReference type="NCBI Taxonomy" id="354080"/>
    <lineage>
        <taxon>Eukaryota</taxon>
        <taxon>Fungi</taxon>
        <taxon>Dikarya</taxon>
        <taxon>Ascomycota</taxon>
        <taxon>Pezizomycotina</taxon>
        <taxon>Leotiomycetes</taxon>
        <taxon>Helotiales</taxon>
        <taxon>Tricladiaceae</taxon>
        <taxon>Cudoniella</taxon>
    </lineage>
</organism>
<dbReference type="OrthoDB" id="4934715at2759"/>
<dbReference type="Pfam" id="PF00172">
    <property type="entry name" value="Zn_clus"/>
    <property type="match status" value="1"/>
</dbReference>
<dbReference type="Gene3D" id="4.10.240.10">
    <property type="entry name" value="Zn(2)-C6 fungal-type DNA-binding domain"/>
    <property type="match status" value="1"/>
</dbReference>
<dbReference type="CDD" id="cd12148">
    <property type="entry name" value="fungal_TF_MHR"/>
    <property type="match status" value="1"/>
</dbReference>
<dbReference type="EMBL" id="JAAMPI010001109">
    <property type="protein sequence ID" value="KAF4626663.1"/>
    <property type="molecule type" value="Genomic_DNA"/>
</dbReference>
<accession>A0A8H4RBV4</accession>
<reference evidence="6 7" key="1">
    <citation type="submission" date="2020-03" db="EMBL/GenBank/DDBJ databases">
        <title>Draft Genome Sequence of Cudoniella acicularis.</title>
        <authorList>
            <person name="Buettner E."/>
            <person name="Kellner H."/>
        </authorList>
    </citation>
    <scope>NUCLEOTIDE SEQUENCE [LARGE SCALE GENOMIC DNA]</scope>
    <source>
        <strain evidence="6 7">DSM 108380</strain>
    </source>
</reference>
<protein>
    <recommendedName>
        <fullName evidence="5">Zn(2)-C6 fungal-type domain-containing protein</fullName>
    </recommendedName>
</protein>
<feature type="compositionally biased region" description="Polar residues" evidence="4">
    <location>
        <begin position="117"/>
        <end position="136"/>
    </location>
</feature>
<keyword evidence="3" id="KW-0539">Nucleus</keyword>
<evidence type="ECO:0000256" key="1">
    <source>
        <dbReference type="ARBA" id="ARBA00004123"/>
    </source>
</evidence>
<dbReference type="InterPro" id="IPR050613">
    <property type="entry name" value="Sec_Metabolite_Reg"/>
</dbReference>
<dbReference type="GO" id="GO:0003677">
    <property type="term" value="F:DNA binding"/>
    <property type="evidence" value="ECO:0007669"/>
    <property type="project" value="InterPro"/>
</dbReference>
<dbReference type="GO" id="GO:0008270">
    <property type="term" value="F:zinc ion binding"/>
    <property type="evidence" value="ECO:0007669"/>
    <property type="project" value="InterPro"/>
</dbReference>
<dbReference type="PROSITE" id="PS50048">
    <property type="entry name" value="ZN2_CY6_FUNGAL_2"/>
    <property type="match status" value="1"/>
</dbReference>
<feature type="region of interest" description="Disordered" evidence="4">
    <location>
        <begin position="1"/>
        <end position="32"/>
    </location>
</feature>
<dbReference type="GO" id="GO:0005634">
    <property type="term" value="C:nucleus"/>
    <property type="evidence" value="ECO:0007669"/>
    <property type="project" value="UniProtKB-SubCell"/>
</dbReference>
<keyword evidence="7" id="KW-1185">Reference proteome</keyword>
<dbReference type="PANTHER" id="PTHR31001">
    <property type="entry name" value="UNCHARACTERIZED TRANSCRIPTIONAL REGULATORY PROTEIN"/>
    <property type="match status" value="1"/>
</dbReference>
<evidence type="ECO:0000256" key="2">
    <source>
        <dbReference type="ARBA" id="ARBA00022723"/>
    </source>
</evidence>
<dbReference type="SUPFAM" id="SSF57701">
    <property type="entry name" value="Zn2/Cys6 DNA-binding domain"/>
    <property type="match status" value="1"/>
</dbReference>
<sequence>MATSPTYLDATYASPPTISGTEHGERSRSHLSLRRDKPQLSCNLCRKRKVRCDRQNPCATCSRRGLARSCVYSTDAQENILPQSTGTVHERIHQLESLVISLMRQDTTTPACVTTGSISISDPPNGSAQKQITSHTAHPGFGGSGSQSPAATTFSSATRSTSFVSAIDVETNANISSVRLDGGCMKFNNLGTANYVGSSHWAAVLDSIAELKEHFEQEEEIRNMATDFNPSNFVPSSWPQLLYSCQRVTKAEILSSIPPRRAADRLVSRYFTLDIASGVFHSGQFLREYDHFWEDPSAAPIMWVGLLFTIMCLGELHQHSLAPMGNTPLMPTLNPDPPPSVNIFQERIVQDPKHFSEIPAFAGEMRRRVWATIFQIDVGFSVLAGLPRMLKPQQCDTEEPRNLLDSDFDEETLELPQSRPESEVTPVLFLLAKNRIISVGGLISDLAHDMRPYPYTELMRVEKLLQDTRNSLPSSLQWQPLSQSIIQGPQAIMQRVYLDMFFHKMQIILYKKYLSASMTQSQYNHAREVCLDSAMKILEYQHLLDEETQLDGRLSSVRWTYSSILNHNFMLAASVLCFYIKQYDGKDRGVIDQETFQKIRSLLRKSHEIWLRSSTASNEAQKAVQSLSIILGIQHLGEDEVVANHSSDGSEDLFSLFNNPDSWPAYQACSNVPPFRLEATIDEYWAVYLQSGTLDTTAVLDSLSPIHTAL</sequence>
<proteinExistence type="predicted"/>
<dbReference type="SMART" id="SM00066">
    <property type="entry name" value="GAL4"/>
    <property type="match status" value="1"/>
</dbReference>
<dbReference type="GO" id="GO:0006351">
    <property type="term" value="P:DNA-templated transcription"/>
    <property type="evidence" value="ECO:0007669"/>
    <property type="project" value="InterPro"/>
</dbReference>
<gene>
    <name evidence="6" type="ORF">G7Y89_g11495</name>
</gene>
<evidence type="ECO:0000313" key="7">
    <source>
        <dbReference type="Proteomes" id="UP000566819"/>
    </source>
</evidence>
<comment type="caution">
    <text evidence="6">The sequence shown here is derived from an EMBL/GenBank/DDBJ whole genome shotgun (WGS) entry which is preliminary data.</text>
</comment>
<name>A0A8H4RBV4_9HELO</name>
<dbReference type="PROSITE" id="PS00463">
    <property type="entry name" value="ZN2_CY6_FUNGAL_1"/>
    <property type="match status" value="1"/>
</dbReference>
<evidence type="ECO:0000256" key="4">
    <source>
        <dbReference type="SAM" id="MobiDB-lite"/>
    </source>
</evidence>
<evidence type="ECO:0000313" key="6">
    <source>
        <dbReference type="EMBL" id="KAF4626663.1"/>
    </source>
</evidence>
<dbReference type="GO" id="GO:0000981">
    <property type="term" value="F:DNA-binding transcription factor activity, RNA polymerase II-specific"/>
    <property type="evidence" value="ECO:0007669"/>
    <property type="project" value="InterPro"/>
</dbReference>
<keyword evidence="2" id="KW-0479">Metal-binding</keyword>
<feature type="region of interest" description="Disordered" evidence="4">
    <location>
        <begin position="117"/>
        <end position="153"/>
    </location>
</feature>
<feature type="region of interest" description="Disordered" evidence="4">
    <location>
        <begin position="394"/>
        <end position="419"/>
    </location>
</feature>